<reference evidence="11 12" key="1">
    <citation type="submission" date="2019-04" db="EMBL/GenBank/DDBJ databases">
        <title>Whole genome sequencing of Brevibacillus sp. TGS2-1.</title>
        <authorList>
            <person name="Choi A."/>
        </authorList>
    </citation>
    <scope>NUCLEOTIDE SEQUENCE [LARGE SCALE GENOMIC DNA]</scope>
    <source>
        <strain evidence="11 12">TGS2-1</strain>
    </source>
</reference>
<evidence type="ECO:0000313" key="11">
    <source>
        <dbReference type="EMBL" id="TKI55073.1"/>
    </source>
</evidence>
<dbReference type="InterPro" id="IPR025110">
    <property type="entry name" value="AMP-bd_C"/>
</dbReference>
<dbReference type="SUPFAM" id="SSF47336">
    <property type="entry name" value="ACP-like"/>
    <property type="match status" value="3"/>
</dbReference>
<dbReference type="GO" id="GO:0017000">
    <property type="term" value="P:antibiotic biosynthetic process"/>
    <property type="evidence" value="ECO:0007669"/>
    <property type="project" value="UniProtKB-KW"/>
</dbReference>
<dbReference type="Gene3D" id="3.40.50.980">
    <property type="match status" value="2"/>
</dbReference>
<dbReference type="Pfam" id="PF02801">
    <property type="entry name" value="Ketoacyl-synt_C"/>
    <property type="match status" value="1"/>
</dbReference>
<dbReference type="FunFam" id="3.40.50.12780:FF:000012">
    <property type="entry name" value="Non-ribosomal peptide synthetase"/>
    <property type="match status" value="1"/>
</dbReference>
<dbReference type="GO" id="GO:0005737">
    <property type="term" value="C:cytoplasm"/>
    <property type="evidence" value="ECO:0007669"/>
    <property type="project" value="TreeGrafter"/>
</dbReference>
<keyword evidence="6" id="KW-0677">Repeat</keyword>
<dbReference type="InterPro" id="IPR045851">
    <property type="entry name" value="AMP-bd_C_sf"/>
</dbReference>
<dbReference type="Gene3D" id="3.40.50.12780">
    <property type="entry name" value="N-terminal domain of ligase-like"/>
    <property type="match status" value="1"/>
</dbReference>
<dbReference type="SUPFAM" id="SSF52777">
    <property type="entry name" value="CoA-dependent acyltransferases"/>
    <property type="match status" value="6"/>
</dbReference>
<dbReference type="FunFam" id="1.10.1200.10:FF:000016">
    <property type="entry name" value="Non-ribosomal peptide synthase"/>
    <property type="match status" value="1"/>
</dbReference>
<evidence type="ECO:0000313" key="12">
    <source>
        <dbReference type="Proteomes" id="UP000307841"/>
    </source>
</evidence>
<gene>
    <name evidence="11" type="ORF">E8L90_06160</name>
</gene>
<dbReference type="InterPro" id="IPR042099">
    <property type="entry name" value="ANL_N_sf"/>
</dbReference>
<evidence type="ECO:0000256" key="6">
    <source>
        <dbReference type="ARBA" id="ARBA00022737"/>
    </source>
</evidence>
<dbReference type="InterPro" id="IPR036291">
    <property type="entry name" value="NAD(P)-bd_dom_sf"/>
</dbReference>
<keyword evidence="12" id="KW-1185">Reference proteome</keyword>
<feature type="domain" description="Carrier" evidence="9">
    <location>
        <begin position="2253"/>
        <end position="2328"/>
    </location>
</feature>
<dbReference type="Pfam" id="PF21394">
    <property type="entry name" value="Beta-ketacyl_N"/>
    <property type="match status" value="1"/>
</dbReference>
<keyword evidence="3" id="KW-0596">Phosphopantetheine</keyword>
<keyword evidence="5" id="KW-0808">Transferase</keyword>
<organism evidence="11 12">
    <name type="scientific">Brevibacillus antibioticus</name>
    <dbReference type="NCBI Taxonomy" id="2570228"/>
    <lineage>
        <taxon>Bacteria</taxon>
        <taxon>Bacillati</taxon>
        <taxon>Bacillota</taxon>
        <taxon>Bacilli</taxon>
        <taxon>Bacillales</taxon>
        <taxon>Paenibacillaceae</taxon>
        <taxon>Brevibacillus</taxon>
    </lineage>
</organism>
<accession>A0A4V5TKA0</accession>
<dbReference type="InterPro" id="IPR020845">
    <property type="entry name" value="AMP-binding_CS"/>
</dbReference>
<keyword evidence="8" id="KW-0511">Multifunctional enzyme</keyword>
<dbReference type="Gene3D" id="3.30.559.10">
    <property type="entry name" value="Chloramphenicol acetyltransferase-like domain"/>
    <property type="match status" value="3"/>
</dbReference>
<dbReference type="EMBL" id="SZNK01000001">
    <property type="protein sequence ID" value="TKI55073.1"/>
    <property type="molecule type" value="Genomic_DNA"/>
</dbReference>
<dbReference type="SMART" id="SM00825">
    <property type="entry name" value="PKS_KS"/>
    <property type="match status" value="1"/>
</dbReference>
<dbReference type="SUPFAM" id="SSF56801">
    <property type="entry name" value="Acetyl-CoA synthetase-like"/>
    <property type="match status" value="2"/>
</dbReference>
<dbReference type="InterPro" id="IPR001242">
    <property type="entry name" value="Condensation_dom"/>
</dbReference>
<evidence type="ECO:0000259" key="9">
    <source>
        <dbReference type="PROSITE" id="PS50075"/>
    </source>
</evidence>
<dbReference type="SUPFAM" id="SSF53901">
    <property type="entry name" value="Thiolase-like"/>
    <property type="match status" value="1"/>
</dbReference>
<dbReference type="InterPro" id="IPR016039">
    <property type="entry name" value="Thiolase-like"/>
</dbReference>
<dbReference type="InterPro" id="IPR006162">
    <property type="entry name" value="Ppantetheine_attach_site"/>
</dbReference>
<dbReference type="SMART" id="SM00823">
    <property type="entry name" value="PKS_PP"/>
    <property type="match status" value="3"/>
</dbReference>
<keyword evidence="4" id="KW-0597">Phosphoprotein</keyword>
<dbReference type="InterPro" id="IPR049490">
    <property type="entry name" value="C883_1060-like_KR_N"/>
</dbReference>
<dbReference type="InterPro" id="IPR023213">
    <property type="entry name" value="CAT-like_dom_sf"/>
</dbReference>
<dbReference type="PROSITE" id="PS50075">
    <property type="entry name" value="CARRIER"/>
    <property type="match status" value="3"/>
</dbReference>
<dbReference type="Gene3D" id="1.10.1240.100">
    <property type="match status" value="1"/>
</dbReference>
<dbReference type="InterPro" id="IPR020806">
    <property type="entry name" value="PKS_PP-bd"/>
</dbReference>
<dbReference type="InterPro" id="IPR014031">
    <property type="entry name" value="Ketoacyl_synth_C"/>
</dbReference>
<dbReference type="NCBIfam" id="NF003417">
    <property type="entry name" value="PRK04813.1"/>
    <property type="match status" value="2"/>
</dbReference>
<feature type="domain" description="Ketosynthase family 3 (KS3)" evidence="10">
    <location>
        <begin position="45"/>
        <end position="469"/>
    </location>
</feature>
<dbReference type="InterPro" id="IPR013968">
    <property type="entry name" value="PKS_KR"/>
</dbReference>
<dbReference type="FunFam" id="3.40.50.980:FF:000001">
    <property type="entry name" value="Non-ribosomal peptide synthetase"/>
    <property type="match status" value="1"/>
</dbReference>
<dbReference type="CDD" id="cd19531">
    <property type="entry name" value="LCL_NRPS-like"/>
    <property type="match status" value="2"/>
</dbReference>
<dbReference type="SMART" id="SM00822">
    <property type="entry name" value="PKS_KR"/>
    <property type="match status" value="1"/>
</dbReference>
<dbReference type="InterPro" id="IPR000873">
    <property type="entry name" value="AMP-dep_synth/lig_dom"/>
</dbReference>
<dbReference type="PROSITE" id="PS00455">
    <property type="entry name" value="AMP_BINDING"/>
    <property type="match status" value="2"/>
</dbReference>
<dbReference type="PROSITE" id="PS52004">
    <property type="entry name" value="KS3_2"/>
    <property type="match status" value="1"/>
</dbReference>
<evidence type="ECO:0000256" key="4">
    <source>
        <dbReference type="ARBA" id="ARBA00022553"/>
    </source>
</evidence>
<evidence type="ECO:0000256" key="5">
    <source>
        <dbReference type="ARBA" id="ARBA00022679"/>
    </source>
</evidence>
<dbReference type="InterPro" id="IPR009081">
    <property type="entry name" value="PP-bd_ACP"/>
</dbReference>
<dbReference type="Proteomes" id="UP000307841">
    <property type="component" value="Unassembled WGS sequence"/>
</dbReference>
<proteinExistence type="inferred from homology"/>
<evidence type="ECO:0000256" key="3">
    <source>
        <dbReference type="ARBA" id="ARBA00022450"/>
    </source>
</evidence>
<dbReference type="InterPro" id="IPR020841">
    <property type="entry name" value="PKS_Beta-ketoAc_synthase_dom"/>
</dbReference>
<comment type="cofactor">
    <cofactor evidence="1">
        <name>pantetheine 4'-phosphate</name>
        <dbReference type="ChEBI" id="CHEBI:47942"/>
    </cofactor>
</comment>
<dbReference type="Pfam" id="PF00501">
    <property type="entry name" value="AMP-binding"/>
    <property type="match status" value="2"/>
</dbReference>
<protein>
    <submittedName>
        <fullName evidence="11">Amino acid adenylation domain-containing protein</fullName>
    </submittedName>
</protein>
<dbReference type="GO" id="GO:0072330">
    <property type="term" value="P:monocarboxylic acid biosynthetic process"/>
    <property type="evidence" value="ECO:0007669"/>
    <property type="project" value="UniProtKB-ARBA"/>
</dbReference>
<keyword evidence="7" id="KW-0045">Antibiotic biosynthesis</keyword>
<dbReference type="NCBIfam" id="TIGR01733">
    <property type="entry name" value="AA-adenyl-dom"/>
    <property type="match status" value="2"/>
</dbReference>
<dbReference type="InterPro" id="IPR057326">
    <property type="entry name" value="KR_dom"/>
</dbReference>
<dbReference type="PANTHER" id="PTHR45527:SF1">
    <property type="entry name" value="FATTY ACID SYNTHASE"/>
    <property type="match status" value="1"/>
</dbReference>
<comment type="similarity">
    <text evidence="2">Belongs to the ATP-dependent AMP-binding enzyme family.</text>
</comment>
<comment type="caution">
    <text evidence="11">The sequence shown here is derived from an EMBL/GenBank/DDBJ whole genome shotgun (WGS) entry which is preliminary data.</text>
</comment>
<dbReference type="GO" id="GO:0031177">
    <property type="term" value="F:phosphopantetheine binding"/>
    <property type="evidence" value="ECO:0007669"/>
    <property type="project" value="InterPro"/>
</dbReference>
<dbReference type="SUPFAM" id="SSF51735">
    <property type="entry name" value="NAD(P)-binding Rossmann-fold domains"/>
    <property type="match status" value="2"/>
</dbReference>
<dbReference type="FunFam" id="1.10.1200.10:FF:000005">
    <property type="entry name" value="Nonribosomal peptide synthetase 1"/>
    <property type="match status" value="1"/>
</dbReference>
<dbReference type="CDD" id="cd08953">
    <property type="entry name" value="KR_2_SDR_x"/>
    <property type="match status" value="1"/>
</dbReference>
<dbReference type="GO" id="GO:0044550">
    <property type="term" value="P:secondary metabolite biosynthetic process"/>
    <property type="evidence" value="ECO:0007669"/>
    <property type="project" value="TreeGrafter"/>
</dbReference>
<dbReference type="Pfam" id="PF00109">
    <property type="entry name" value="ketoacyl-synt"/>
    <property type="match status" value="1"/>
</dbReference>
<dbReference type="Pfam" id="PF00668">
    <property type="entry name" value="Condensation"/>
    <property type="match status" value="3"/>
</dbReference>
<dbReference type="CDD" id="cd05930">
    <property type="entry name" value="A_NRPS"/>
    <property type="match status" value="2"/>
</dbReference>
<dbReference type="PANTHER" id="PTHR45527">
    <property type="entry name" value="NONRIBOSOMAL PEPTIDE SYNTHETASE"/>
    <property type="match status" value="1"/>
</dbReference>
<dbReference type="PROSITE" id="PS00012">
    <property type="entry name" value="PHOSPHOPANTETHEINE"/>
    <property type="match status" value="2"/>
</dbReference>
<dbReference type="GO" id="GO:0008610">
    <property type="term" value="P:lipid biosynthetic process"/>
    <property type="evidence" value="ECO:0007669"/>
    <property type="project" value="UniProtKB-ARBA"/>
</dbReference>
<evidence type="ECO:0000259" key="10">
    <source>
        <dbReference type="PROSITE" id="PS52004"/>
    </source>
</evidence>
<feature type="domain" description="Carrier" evidence="9">
    <location>
        <begin position="1195"/>
        <end position="1271"/>
    </location>
</feature>
<dbReference type="Pfam" id="PF08659">
    <property type="entry name" value="KR"/>
    <property type="match status" value="1"/>
</dbReference>
<feature type="domain" description="Carrier" evidence="9">
    <location>
        <begin position="3284"/>
        <end position="3358"/>
    </location>
</feature>
<dbReference type="Pfam" id="PF00550">
    <property type="entry name" value="PP-binding"/>
    <property type="match status" value="3"/>
</dbReference>
<dbReference type="Gene3D" id="3.40.47.10">
    <property type="match status" value="1"/>
</dbReference>
<evidence type="ECO:0000256" key="7">
    <source>
        <dbReference type="ARBA" id="ARBA00023194"/>
    </source>
</evidence>
<dbReference type="InterPro" id="IPR010071">
    <property type="entry name" value="AA_adenyl_dom"/>
</dbReference>
<evidence type="ECO:0000256" key="8">
    <source>
        <dbReference type="ARBA" id="ARBA00023268"/>
    </source>
</evidence>
<dbReference type="InterPro" id="IPR036736">
    <property type="entry name" value="ACP-like_sf"/>
</dbReference>
<dbReference type="GO" id="GO:0043041">
    <property type="term" value="P:amino acid activation for nonribosomal peptide biosynthetic process"/>
    <property type="evidence" value="ECO:0007669"/>
    <property type="project" value="TreeGrafter"/>
</dbReference>
<dbReference type="Gene3D" id="3.30.300.30">
    <property type="match status" value="2"/>
</dbReference>
<dbReference type="GO" id="GO:0016746">
    <property type="term" value="F:acyltransferase activity"/>
    <property type="evidence" value="ECO:0007669"/>
    <property type="project" value="InterPro"/>
</dbReference>
<dbReference type="Gene3D" id="3.30.559.30">
    <property type="entry name" value="Nonribosomal peptide synthetase, condensation domain"/>
    <property type="match status" value="3"/>
</dbReference>
<dbReference type="CDD" id="cd00833">
    <property type="entry name" value="PKS"/>
    <property type="match status" value="1"/>
</dbReference>
<dbReference type="Pfam" id="PF13193">
    <property type="entry name" value="AMP-binding_C"/>
    <property type="match status" value="1"/>
</dbReference>
<dbReference type="InterPro" id="IPR014030">
    <property type="entry name" value="Ketoacyl_synth_N"/>
</dbReference>
<evidence type="ECO:0000256" key="1">
    <source>
        <dbReference type="ARBA" id="ARBA00001957"/>
    </source>
</evidence>
<name>A0A4V5TKA0_9BACL</name>
<dbReference type="Gene3D" id="2.30.38.10">
    <property type="entry name" value="Luciferase, Domain 3"/>
    <property type="match status" value="1"/>
</dbReference>
<dbReference type="Pfam" id="PF22621">
    <property type="entry name" value="CurL-like_PKS_C"/>
    <property type="match status" value="1"/>
</dbReference>
<dbReference type="Gene3D" id="1.10.1200.10">
    <property type="entry name" value="ACP-like"/>
    <property type="match status" value="3"/>
</dbReference>
<sequence length="3833" mass="434387">MSWKKQVLVQKRDENCMKKKLLNFSLDQVGTLEQEGQIQIDEVSKRDVAIIGMSGKIAQADNLEELWNFIAQGKDCIRDFPMSRRVDTNAYLKYKQTYDPQMQYSSFGFLEEVDKFDYSFFNIPPNEAKYIDPNQRLFLQMAWEAMEDAGYGGDKLKGTNTAVYVGFDGDMPYKQLIADVEPDALAFALTGTLAPIIASRISYLLDLKGPSMLVNTACSSALVATYMACQEIRNGNFDMSLVGAVSLNLMPIKASTTLGLESSDGRSHTFDNDADGTGGGEGGGVIMLKSLSQALKDRDHIYAVIKGVAINQDGTSNGMTAPHPGAQEEVIVRAWKDARIDPETITYIESHGTGTKLGDPIELEGISRSFRRFTQKKHFCAVSSIKTNVGHLNHAAGIAGLLKAVLSLKNKQLAPSLHFRRPNKGINFINLPVYVNNELDEWKTDGPPRRCGISSFGLSGTNAHIVLEEAPLPKERIRSAAHIPHVLALSARSEAALRELVKRYAEFVASNDNLILEDVCYTANTGRGHYQYRLLITCVDLKELLTKLMTLLNANWNEDLLSYGIYCSMFDTMSGNLDSKKQGELTEDKAEVLNISISEKVDTFVRGNMRDQALLIEICQSYVRGGLIDWEAFYQHEMCHRISLPVYPFEKKRCWVDIPYTESPHADEDGLFHVIKWESSDLQPGAYPPKQGRVLLLADDSDISAKLSISLSELGREVIMVEQADEYQKLSDNHYFIDGLAGGYEALMDDLADNLFTQVVYLQTDRSGIHSLTEMRKTQKKGVYSLFQLLKAMLNRQIDQEIEVLLLVPYVHKVDNSEPTFCPEHAPLIGLGKVVGMESYNVTCRFIDIDGAVTPEMLAAEIQTSEQKYGVAYRNGKRYVEVLSKTDLTDTPNLTTDIRENGVYVITGGLGGLGLEIGKFLASKKSVKVCLIARSPLEDHSEWPVLLAQTQDEKLQHRYKTLMEMKRLGSEVIYYQADVSEEDALAQALDDIRSCFGPINGVIHCAGAVGEGLIIGKGEELFRSAIQPKVEGTWLLDRLTEEDQLDFFLSFSSITSLLGAPGHGAYSAANSYLDAFEAYRNKLGKRTVTINWAAWRDTGLAKDYGVNVDGLFRVLPTEEALQALEHVLSKDITRVVIGKVNYEDEVILSEFDSPMKLSDEILDIIEYKKQAFAPQKNALRSIELKTVTLIGRDNHTYTDWEQLVADIYGSVLGYDELDLNDNFYELGGDSIVAIKIVNCLYDKLKVKIELTQVLRNYPTIISLADFLESFYTSAEAKQYPPIVPVTKHDFYPVSAAQKRIFTLAQIDKENLGYNMPSAYLIEGDFDIQRFERVIHTLIARHESFRTSFEMINNDPVQIVHADCDFQIQYFTTSNKDIGELLAQFIAPFDLSKHPLIRIGLVNKAQDQHVLLIDMHHIISDGTSIGTLIQEFASLYEGLSLPKPIVQYKDFAVWQNRLLDSDLILQQEQFWLDTFSGELPLLELPTDYPRPAVMSYDGDNYDLEISPALTSKLRETCNKNDVTLFVLFLATYKLWLAKLTRQEDVIVGTPVIGRNEPSVEFVIGMFINTIALRTYPQGQKSFAHYLTEVRDNILMAFDNQEYQFEMLLEKLKLTRDLSRTPLFDTLFNMQNTSFDYGVKVGEMKFSPYLFENKTAKFDLTIHLEEMPDKVLLNCNYRTALFKPSTIQYLMNQYLNLLEQVVDNPNRPLEEYRLFEKSQLQTKNSVQTEVVSESFEAEVYSSIVQRFEEQVDKHAGAIAVKDKAKTYSYLELNQTANRIAHAILSYLPLTREQQPVAILFGHVAEMIVGMLGVLKTGNFYVPLDPTFPVDRLKDMLELSGARLIVTNHEYEDLAAQLAASDLEILTIQALEKNRNISSMNPNLPITAGQLAYIMFTSGSTGKPKAVMQTHHNVLHFIACFGNDLQISEDDRIALLTSYSHAVGVLDIFVAILFGAGVYPYNIKTEGSMDKLPAWLLDQQITFYHSIPTVFRYCMMAGGEETRYEHIRHVILGGEPVYQGDLALHQRHFADHSLLVNLYGASEILIATSYVLKHGSSMTGYALPVGYPVEGVEIALCNEQGGETRVFEIGEIVVKSKYLTSGYWKLENKTREVLSFDKDDPSVAVYRTNDLGRMLPDGSIEYIGRRDFQVKIRGYRVELGEIETILNHMDNIAKSAVIVTHNQDHEAQLVAYYETYDGKSLETVDVKNELTKYLPDYMVPTYLIHLDKIPLTPNYKIDKKSLPNIQTLPFSTQFVDAADETEEVLIHIWKDILGIESIGVNDNFFHLGGHSLKAAVLISHLHRAFDVEIPLREIFYRQTVRELASHIRECNRSLYTKIPKAEGRPYYPVSSAQKRQYVLHMFEGAQTSYNISRAHEIIGDVDVERLESILQQLINHHEPLRTSFAMIEGELVQVIQEDVTFAIEQLEADEDTLEWVAASFIRPFNLGQAPLLRVGIIRLSEQRHVLLYDLHHIIADATSVQLLLRNFFDLYNGQEMPPQRIQYKEFSLWQKEQLQSVRMTKQKAYWMETLSGDLAVLDLPTDFTRPLFRSYEGDTFSFKIDAELTGMLHQLTRETNSTLFMVLIATYNVLLAKYSGQNEIIVGTPIAGRNHADLEQMMGMFVNTLVLRNFPDEKKTFVIFLDEVKAHALQAFENQDYPFEELVNALNVKVDPSRNPLFDTMFTLQNMDMSNMSSDEIAFRPYEFHTESTQFDLQLEAIESEEGIHFNWCYCTKLFRRETMERMATHFVNLLQEITKNKERTIAKLNLLSQAEQEQLLNTFNQTVLAYEQDQTVVQLIEVQAVCTPDKTALVCGNTTLTYRELNERANRVARTLQSQGVQPSDIVGLIMQRSVEMIVGLLAILKAGAAYVPIDPDYPQDRIAYMLEDSQARALLTQQAWREKGTFNGTVICIDDALLDDASNLEKLATPTDPAYVIYTSGSTGHPKGIMIEHRSLVNFIAGIRDRIDFAANKPVLCVTTISFDIFFLEAILPLTVGAKVVIATEQEQQDMHQLARLIKEQHVNMLQMTPTRMQLLHAADDTWTKQVTEVMIGGEGFPLSLLTKLQLNMNARIFNMYGPTETTIWSVVHELTQETEIKVGTPIANTRLYILGEQLQLLPIGVVGELYIAGDGLAQGYFNRDDLTRERFVVNPYEDGRLMYQTGDLACWQEDGTVQCLGRLDHQVKLRGYRIELGEIEEVLLQHPDITESAVVDYEDESREKYLCVYYVTTGTATEQDVKEYLAQKLPVYFVPAYAVRLDQLPLTANGKINRKALVRPDYKEQVMVEYVAPRNEQEANITRIWQEVLGVERVGIKDDFFQLGGNSIKAIQISSALFKQNLQLDIRDTFQYPCISELAPHIHQLASVNDPIDSTGFILLAPMQRELANEIIMEPNSKAHSVMLYSREGFDPKLVTHAFTAVVNHHDALQMIFQLDDNELLQIHKPVDRAHFIFENLDIKADQDARAIIAAKVTYMKSHLAGVKPPFIRLGLFQTQEGDYLCILIHQLLMDESSWPILLEDFTQAYVSLMNKQHPVIEKKSASFREFVNHLSSHANQIDHEQPTGYWASLDRTRVPALPTDFDISTADSQNDAHILSAELSEEETYQLLHHTSHAYQTDINHLLLTGFGLALADWSNQQLFLIDVGERGRILSEGTLDLTRTVGWINSTLPLLLDMGNEKDLSYQIKNVKETLHRVQNGGSEWLLNIQKKSKTEKTNNKLIPSKNKICYNFSCRWNQEDLDFFQMDQQYEALSGHTLSNDGNVISLTCKIVEKRLIMSIRYSRSHYQKVTIRRLLEKYRQQMHLIIAHCKAKEDTELTPSAYGNSELTIEEVGEILQMFEK</sequence>
<dbReference type="Gene3D" id="3.40.50.720">
    <property type="entry name" value="NAD(P)-binding Rossmann-like Domain"/>
    <property type="match status" value="1"/>
</dbReference>
<evidence type="ECO:0000256" key="2">
    <source>
        <dbReference type="ARBA" id="ARBA00006432"/>
    </source>
</evidence>